<protein>
    <submittedName>
        <fullName evidence="2">Uncharacterized protein</fullName>
    </submittedName>
</protein>
<proteinExistence type="predicted"/>
<dbReference type="Proteomes" id="UP000248856">
    <property type="component" value="Unassembled WGS sequence"/>
</dbReference>
<dbReference type="RefSeq" id="WP_146749391.1">
    <property type="nucleotide sequence ID" value="NZ_CBCSGC010000068.1"/>
</dbReference>
<evidence type="ECO:0000313" key="3">
    <source>
        <dbReference type="Proteomes" id="UP000248856"/>
    </source>
</evidence>
<sequence>MAPTLRRSKASVYEWSGNPTDEAPGVLRRKPKVRFAEGTATVDGPGKARQVREAADDTEQINRHAQRLLQIHGSSISPDVVANIRSGIYYESKELPPKKLLQTKVDWETACKAVNQRLADAILQSYQRMVTEGHVPYKTREKFVQLSER</sequence>
<accession>A0A328YSV6</accession>
<gene>
    <name evidence="2" type="ORF">AX018_106116</name>
</gene>
<keyword evidence="3" id="KW-1185">Reference proteome</keyword>
<feature type="region of interest" description="Disordered" evidence="1">
    <location>
        <begin position="1"/>
        <end position="25"/>
    </location>
</feature>
<reference evidence="2 3" key="1">
    <citation type="submission" date="2018-06" db="EMBL/GenBank/DDBJ databases">
        <title>Genomic Encyclopedia of Archaeal and Bacterial Type Strains, Phase II (KMG-II): from individual species to whole genera.</title>
        <authorList>
            <person name="Goeker M."/>
        </authorList>
    </citation>
    <scope>NUCLEOTIDE SEQUENCE [LARGE SCALE GENOMIC DNA]</scope>
    <source>
        <strain evidence="2 3">CFPB 3232</strain>
    </source>
</reference>
<organism evidence="2 3">
    <name type="scientific">Paracidovorax anthurii</name>
    <dbReference type="NCBI Taxonomy" id="78229"/>
    <lineage>
        <taxon>Bacteria</taxon>
        <taxon>Pseudomonadati</taxon>
        <taxon>Pseudomonadota</taxon>
        <taxon>Betaproteobacteria</taxon>
        <taxon>Burkholderiales</taxon>
        <taxon>Comamonadaceae</taxon>
        <taxon>Paracidovorax</taxon>
    </lineage>
</organism>
<dbReference type="AlphaFoldDB" id="A0A328YSV6"/>
<evidence type="ECO:0000313" key="2">
    <source>
        <dbReference type="EMBL" id="RAR75875.1"/>
    </source>
</evidence>
<dbReference type="EMBL" id="QLTA01000061">
    <property type="protein sequence ID" value="RAR75875.1"/>
    <property type="molecule type" value="Genomic_DNA"/>
</dbReference>
<comment type="caution">
    <text evidence="2">The sequence shown here is derived from an EMBL/GenBank/DDBJ whole genome shotgun (WGS) entry which is preliminary data.</text>
</comment>
<evidence type="ECO:0000256" key="1">
    <source>
        <dbReference type="SAM" id="MobiDB-lite"/>
    </source>
</evidence>
<name>A0A328YSV6_9BURK</name>
<dbReference type="OrthoDB" id="8811262at2"/>